<evidence type="ECO:0000313" key="1">
    <source>
        <dbReference type="EMBL" id="AMQ57540.1"/>
    </source>
</evidence>
<reference evidence="2" key="1">
    <citation type="submission" date="2015-09" db="EMBL/GenBank/DDBJ databases">
        <title>Complete sequence of Algoriphagus sp. M8-2.</title>
        <authorList>
            <person name="Shintani M."/>
        </authorList>
    </citation>
    <scope>NUCLEOTIDE SEQUENCE [LARGE SCALE GENOMIC DNA]</scope>
    <source>
        <strain evidence="2">M8-2</strain>
    </source>
</reference>
<dbReference type="KEGG" id="alm:AO498_13910"/>
<proteinExistence type="predicted"/>
<reference evidence="1 2" key="2">
    <citation type="journal article" date="2016" name="Genome Announc.">
        <title>Complete Genome Sequence of Algoriphagus sp. Strain M8-2, Isolated from a Brackish Lake.</title>
        <authorList>
            <person name="Muraguchi Y."/>
            <person name="Kushimoto K."/>
            <person name="Ohtsubo Y."/>
            <person name="Suzuki T."/>
            <person name="Dohra H."/>
            <person name="Kimbara K."/>
            <person name="Shintani M."/>
        </authorList>
    </citation>
    <scope>NUCLEOTIDE SEQUENCE [LARGE SCALE GENOMIC DNA]</scope>
    <source>
        <strain evidence="1 2">M8-2</strain>
    </source>
</reference>
<sequence>MINFLRKLVSGYSLEKRSLNGQEYCYRFQGKPIFFDPYQMLREFKHRRDGQEVVRKKLDIEIAQIIPLLPKYSEDLLPSVICEGSRNGKDFTVSRFTFKHGLNPVSLYRFSLDGKPIGDFYRKYDYGAETQNFILKIASLHGDSIPLNQDSVLWENDLGEMAFVEKFGHTQIWLWKKDPDSKLLS</sequence>
<gene>
    <name evidence="1" type="ORF">AO498_13910</name>
</gene>
<dbReference type="RefSeq" id="WP_067548911.1">
    <property type="nucleotide sequence ID" value="NZ_CP012836.1"/>
</dbReference>
<accession>A0A142EQY5</accession>
<evidence type="ECO:0000313" key="2">
    <source>
        <dbReference type="Proteomes" id="UP000073816"/>
    </source>
</evidence>
<dbReference type="Proteomes" id="UP000073816">
    <property type="component" value="Chromosome"/>
</dbReference>
<name>A0A142EQY5_9BACT</name>
<dbReference type="AlphaFoldDB" id="A0A142EQY5"/>
<dbReference type="EMBL" id="CP012836">
    <property type="protein sequence ID" value="AMQ57540.1"/>
    <property type="molecule type" value="Genomic_DNA"/>
</dbReference>
<keyword evidence="2" id="KW-1185">Reference proteome</keyword>
<protein>
    <submittedName>
        <fullName evidence="1">Uncharacterized protein</fullName>
    </submittedName>
</protein>
<dbReference type="PATRIC" id="fig|1727163.4.peg.2915"/>
<organism evidence="1 2">
    <name type="scientific">Algoriphagus sanaruensis</name>
    <dbReference type="NCBI Taxonomy" id="1727163"/>
    <lineage>
        <taxon>Bacteria</taxon>
        <taxon>Pseudomonadati</taxon>
        <taxon>Bacteroidota</taxon>
        <taxon>Cytophagia</taxon>
        <taxon>Cytophagales</taxon>
        <taxon>Cyclobacteriaceae</taxon>
        <taxon>Algoriphagus</taxon>
    </lineage>
</organism>
<dbReference type="OrthoDB" id="826316at2"/>